<evidence type="ECO:0000256" key="11">
    <source>
        <dbReference type="PIRSR" id="PIRSR601233-3"/>
    </source>
</evidence>
<dbReference type="PANTHER" id="PTHR43749:SF2">
    <property type="entry name" value="RNA-SPLICING LIGASE RTCB"/>
    <property type="match status" value="1"/>
</dbReference>
<dbReference type="InterPro" id="IPR036025">
    <property type="entry name" value="RtcB-like_sf"/>
</dbReference>
<name>A0A6I6GFZ9_9BACT</name>
<feature type="binding site" evidence="10">
    <location>
        <begin position="228"/>
        <end position="232"/>
    </location>
    <ligand>
        <name>GMP</name>
        <dbReference type="ChEBI" id="CHEBI:58115"/>
    </ligand>
</feature>
<dbReference type="GO" id="GO:0170057">
    <property type="term" value="F:RNA ligase (GTP) activity"/>
    <property type="evidence" value="ECO:0007669"/>
    <property type="project" value="UniProtKB-EC"/>
</dbReference>
<keyword evidence="13" id="KW-1185">Reference proteome</keyword>
<reference evidence="12 13" key="1">
    <citation type="submission" date="2019-11" db="EMBL/GenBank/DDBJ databases">
        <authorList>
            <person name="Im W.T."/>
        </authorList>
    </citation>
    <scope>NUCLEOTIDE SEQUENCE [LARGE SCALE GENOMIC DNA]</scope>
    <source>
        <strain evidence="12 13">SB-02</strain>
    </source>
</reference>
<evidence type="ECO:0000256" key="9">
    <source>
        <dbReference type="PIRSR" id="PIRSR601233-1"/>
    </source>
</evidence>
<dbReference type="GO" id="GO:0042245">
    <property type="term" value="P:RNA repair"/>
    <property type="evidence" value="ECO:0007669"/>
    <property type="project" value="UniProtKB-KW"/>
</dbReference>
<sequence>MKSNIITAKSLRAMGFPESPVIPVVLEAVKKHLKHTASADIEAQLKALLQAPENFYNDSVFATAAQKLKPPVEDTTTGGDISLNSTGISFAIYGASGIEAGAMHQMYTAAKLPVAVAGALMPDAHQGYGLPIGGVLATNNAVIPYGVGVDIGCRMCLSIFDIVPTELVQRENFFTRELLEATLFGSGAQFKQPANHAVMDSDVFDALPLLKSLKDRAWRQLGSSGSGNHFAEFGAVHIVDADTLPGVPAGTYIGLLTHSGSRALGANIAAHYTKLAKQLRRLPGDAANLAWLTLDEEAGAEYWMAMNLAGDYASACHHIIHAKVARQLGRRPLTMIENHHNFAWKETWNGQEVIVHRKGATPAAAGVLGIIPGSMTAPGYIVKGRGEMASVNSASHGAGRLMSRSKAMQNITHEAMKAELKKHGVKLLGGGLDEAPFAYKDIQAVMQEQTSLVDIIGSFQPKIVQMCGDAQRGWRRGPREKWHNDFVEGE</sequence>
<keyword evidence="2" id="KW-0436">Ligase</keyword>
<dbReference type="GO" id="GO:0006281">
    <property type="term" value="P:DNA repair"/>
    <property type="evidence" value="ECO:0007669"/>
    <property type="project" value="TreeGrafter"/>
</dbReference>
<dbReference type="RefSeq" id="WP_157476877.1">
    <property type="nucleotide sequence ID" value="NZ_CP046566.1"/>
</dbReference>
<protein>
    <recommendedName>
        <fullName evidence="1">3'-phosphate/5'-hydroxy nucleic acid ligase</fullName>
        <ecNumber evidence="1">6.5.1.8</ecNumber>
    </recommendedName>
</protein>
<accession>A0A6I6GFZ9</accession>
<feature type="binding site" evidence="11">
    <location>
        <position position="258"/>
    </location>
    <ligand>
        <name>Mn(2+)</name>
        <dbReference type="ChEBI" id="CHEBI:29035"/>
        <label>2</label>
    </ligand>
</feature>
<keyword evidence="3 11" id="KW-0479">Metal-binding</keyword>
<evidence type="ECO:0000256" key="10">
    <source>
        <dbReference type="PIRSR" id="PIRSR601233-2"/>
    </source>
</evidence>
<dbReference type="EC" id="6.5.1.8" evidence="1"/>
<feature type="binding site" evidence="11">
    <location>
        <position position="340"/>
    </location>
    <ligand>
        <name>Mn(2+)</name>
        <dbReference type="ChEBI" id="CHEBI:29035"/>
        <label>2</label>
    </ligand>
</feature>
<evidence type="ECO:0000256" key="4">
    <source>
        <dbReference type="ARBA" id="ARBA00022741"/>
    </source>
</evidence>
<organism evidence="12 13">
    <name type="scientific">Phnomibacter ginsenosidimutans</name>
    <dbReference type="NCBI Taxonomy" id="2676868"/>
    <lineage>
        <taxon>Bacteria</taxon>
        <taxon>Pseudomonadati</taxon>
        <taxon>Bacteroidota</taxon>
        <taxon>Chitinophagia</taxon>
        <taxon>Chitinophagales</taxon>
        <taxon>Chitinophagaceae</taxon>
        <taxon>Phnomibacter</taxon>
    </lineage>
</organism>
<dbReference type="GO" id="GO:0030145">
    <property type="term" value="F:manganese ion binding"/>
    <property type="evidence" value="ECO:0007669"/>
    <property type="project" value="TreeGrafter"/>
</dbReference>
<keyword evidence="6 10" id="KW-0342">GTP-binding</keyword>
<dbReference type="InterPro" id="IPR001233">
    <property type="entry name" value="RtcB"/>
</dbReference>
<evidence type="ECO:0000256" key="5">
    <source>
        <dbReference type="ARBA" id="ARBA00022800"/>
    </source>
</evidence>
<evidence type="ECO:0000313" key="13">
    <source>
        <dbReference type="Proteomes" id="UP000426027"/>
    </source>
</evidence>
<feature type="binding site" evidence="10">
    <location>
        <begin position="340"/>
        <end position="341"/>
    </location>
    <ligand>
        <name>GMP</name>
        <dbReference type="ChEBI" id="CHEBI:58115"/>
    </ligand>
</feature>
<dbReference type="GO" id="GO:0005525">
    <property type="term" value="F:GTP binding"/>
    <property type="evidence" value="ECO:0007669"/>
    <property type="project" value="UniProtKB-KW"/>
</dbReference>
<dbReference type="GO" id="GO:0003909">
    <property type="term" value="F:DNA ligase activity"/>
    <property type="evidence" value="ECO:0007669"/>
    <property type="project" value="TreeGrafter"/>
</dbReference>
<dbReference type="Pfam" id="PF01139">
    <property type="entry name" value="RtcB"/>
    <property type="match status" value="1"/>
</dbReference>
<feature type="active site" description="GMP-histidine intermediate" evidence="9">
    <location>
        <position position="396"/>
    </location>
</feature>
<feature type="binding site" evidence="10">
    <location>
        <begin position="396"/>
        <end position="399"/>
    </location>
    <ligand>
        <name>GMP</name>
        <dbReference type="ChEBI" id="CHEBI:58115"/>
    </ligand>
</feature>
<dbReference type="EMBL" id="CP046566">
    <property type="protein sequence ID" value="QGW27275.1"/>
    <property type="molecule type" value="Genomic_DNA"/>
</dbReference>
<evidence type="ECO:0000256" key="8">
    <source>
        <dbReference type="ARBA" id="ARBA00047746"/>
    </source>
</evidence>
<evidence type="ECO:0000256" key="3">
    <source>
        <dbReference type="ARBA" id="ARBA00022723"/>
    </source>
</evidence>
<dbReference type="SUPFAM" id="SSF103365">
    <property type="entry name" value="Hypothetical protein PH1602"/>
    <property type="match status" value="1"/>
</dbReference>
<dbReference type="Gene3D" id="3.90.1860.10">
    <property type="entry name" value="tRNA-splicing ligase RtcB"/>
    <property type="match status" value="1"/>
</dbReference>
<evidence type="ECO:0000256" key="7">
    <source>
        <dbReference type="ARBA" id="ARBA00023211"/>
    </source>
</evidence>
<evidence type="ECO:0000256" key="2">
    <source>
        <dbReference type="ARBA" id="ARBA00022598"/>
    </source>
</evidence>
<feature type="binding site" evidence="11">
    <location>
        <position position="229"/>
    </location>
    <ligand>
        <name>Mn(2+)</name>
        <dbReference type="ChEBI" id="CHEBI:29035"/>
        <label>1</label>
    </ligand>
</feature>
<feature type="binding site" evidence="11">
    <location>
        <position position="150"/>
    </location>
    <ligand>
        <name>Mn(2+)</name>
        <dbReference type="ChEBI" id="CHEBI:29035"/>
        <label>1</label>
    </ligand>
</feature>
<evidence type="ECO:0000256" key="6">
    <source>
        <dbReference type="ARBA" id="ARBA00023134"/>
    </source>
</evidence>
<comment type="cofactor">
    <cofactor evidence="11">
        <name>Mn(2+)</name>
        <dbReference type="ChEBI" id="CHEBI:29035"/>
    </cofactor>
    <text evidence="11">Binds 2 manganese ions per subunit.</text>
</comment>
<dbReference type="KEGG" id="fls:GLV81_03365"/>
<feature type="binding site" evidence="10">
    <location>
        <begin position="372"/>
        <end position="375"/>
    </location>
    <ligand>
        <name>GMP</name>
        <dbReference type="ChEBI" id="CHEBI:58115"/>
    </ligand>
</feature>
<comment type="catalytic activity">
    <reaction evidence="8">
        <text>a 3'-end 3'-phospho-ribonucleotide-RNA + a 5'-end dephospho-ribonucleoside-RNA + GTP = a ribonucleotidyl-ribonucleotide-RNA + GMP + diphosphate</text>
        <dbReference type="Rhea" id="RHEA:68076"/>
        <dbReference type="Rhea" id="RHEA-COMP:10463"/>
        <dbReference type="Rhea" id="RHEA-COMP:13936"/>
        <dbReference type="Rhea" id="RHEA-COMP:17355"/>
        <dbReference type="ChEBI" id="CHEBI:33019"/>
        <dbReference type="ChEBI" id="CHEBI:37565"/>
        <dbReference type="ChEBI" id="CHEBI:58115"/>
        <dbReference type="ChEBI" id="CHEBI:83062"/>
        <dbReference type="ChEBI" id="CHEBI:138284"/>
        <dbReference type="ChEBI" id="CHEBI:173118"/>
        <dbReference type="EC" id="6.5.1.8"/>
    </reaction>
</comment>
<dbReference type="GO" id="GO:0006396">
    <property type="term" value="P:RNA processing"/>
    <property type="evidence" value="ECO:0007669"/>
    <property type="project" value="InterPro"/>
</dbReference>
<evidence type="ECO:0000256" key="1">
    <source>
        <dbReference type="ARBA" id="ARBA00012726"/>
    </source>
</evidence>
<keyword evidence="4 10" id="KW-0547">Nucleotide-binding</keyword>
<keyword evidence="5" id="KW-0692">RNA repair</keyword>
<dbReference type="PANTHER" id="PTHR43749">
    <property type="entry name" value="RNA-SPLICING LIGASE RTCB"/>
    <property type="match status" value="1"/>
</dbReference>
<dbReference type="Proteomes" id="UP000426027">
    <property type="component" value="Chromosome"/>
</dbReference>
<keyword evidence="7 11" id="KW-0464">Manganese</keyword>
<proteinExistence type="predicted"/>
<evidence type="ECO:0000313" key="12">
    <source>
        <dbReference type="EMBL" id="QGW27275.1"/>
    </source>
</evidence>
<dbReference type="InterPro" id="IPR052915">
    <property type="entry name" value="RtcB-like"/>
</dbReference>
<dbReference type="AlphaFoldDB" id="A0A6I6GFZ9"/>
<gene>
    <name evidence="12" type="ORF">GLV81_03365</name>
</gene>